<dbReference type="SMART" id="SM00240">
    <property type="entry name" value="FHA"/>
    <property type="match status" value="1"/>
</dbReference>
<keyword evidence="1" id="KW-0597">Phosphoprotein</keyword>
<comment type="caution">
    <text evidence="4">The sequence shown here is derived from an EMBL/GenBank/DDBJ whole genome shotgun (WGS) entry which is preliminary data.</text>
</comment>
<dbReference type="InterPro" id="IPR000253">
    <property type="entry name" value="FHA_dom"/>
</dbReference>
<name>A0A852SWT9_9MICO</name>
<evidence type="ECO:0000313" key="5">
    <source>
        <dbReference type="Proteomes" id="UP000589620"/>
    </source>
</evidence>
<gene>
    <name evidence="4" type="ORF">BJ963_000690</name>
</gene>
<evidence type="ECO:0000259" key="3">
    <source>
        <dbReference type="PROSITE" id="PS50006"/>
    </source>
</evidence>
<dbReference type="Pfam" id="PF00498">
    <property type="entry name" value="FHA"/>
    <property type="match status" value="1"/>
</dbReference>
<dbReference type="PROSITE" id="PS50006">
    <property type="entry name" value="FHA_DOMAIN"/>
    <property type="match status" value="1"/>
</dbReference>
<dbReference type="RefSeq" id="WP_089911823.1">
    <property type="nucleotide sequence ID" value="NZ_BAAAPX010000001.1"/>
</dbReference>
<evidence type="ECO:0000256" key="1">
    <source>
        <dbReference type="ARBA" id="ARBA00022553"/>
    </source>
</evidence>
<feature type="region of interest" description="Disordered" evidence="2">
    <location>
        <begin position="1"/>
        <end position="26"/>
    </location>
</feature>
<dbReference type="AlphaFoldDB" id="A0A852SWT9"/>
<keyword evidence="5" id="KW-1185">Reference proteome</keyword>
<dbReference type="Proteomes" id="UP000589620">
    <property type="component" value="Unassembled WGS sequence"/>
</dbReference>
<organism evidence="4 5">
    <name type="scientific">Leifsonia soli</name>
    <dbReference type="NCBI Taxonomy" id="582665"/>
    <lineage>
        <taxon>Bacteria</taxon>
        <taxon>Bacillati</taxon>
        <taxon>Actinomycetota</taxon>
        <taxon>Actinomycetes</taxon>
        <taxon>Micrococcales</taxon>
        <taxon>Microbacteriaceae</taxon>
        <taxon>Leifsonia</taxon>
    </lineage>
</organism>
<evidence type="ECO:0000313" key="4">
    <source>
        <dbReference type="EMBL" id="NYD73171.1"/>
    </source>
</evidence>
<dbReference type="InterPro" id="IPR008984">
    <property type="entry name" value="SMAD_FHA_dom_sf"/>
</dbReference>
<evidence type="ECO:0000256" key="2">
    <source>
        <dbReference type="SAM" id="MobiDB-lite"/>
    </source>
</evidence>
<reference evidence="4 5" key="1">
    <citation type="submission" date="2020-07" db="EMBL/GenBank/DDBJ databases">
        <title>Sequencing the genomes of 1000 actinobacteria strains.</title>
        <authorList>
            <person name="Klenk H.-P."/>
        </authorList>
    </citation>
    <scope>NUCLEOTIDE SEQUENCE [LARGE SCALE GENOMIC DNA]</scope>
    <source>
        <strain evidence="4 5">DSM 23871</strain>
    </source>
</reference>
<accession>A0A852SWT9</accession>
<dbReference type="CDD" id="cd00060">
    <property type="entry name" value="FHA"/>
    <property type="match status" value="1"/>
</dbReference>
<dbReference type="Gene3D" id="2.60.200.20">
    <property type="match status" value="1"/>
</dbReference>
<proteinExistence type="predicted"/>
<protein>
    <recommendedName>
        <fullName evidence="3">FHA domain-containing protein</fullName>
    </recommendedName>
</protein>
<dbReference type="SUPFAM" id="SSF49879">
    <property type="entry name" value="SMAD/FHA domain"/>
    <property type="match status" value="1"/>
</dbReference>
<feature type="compositionally biased region" description="Pro residues" evidence="2">
    <location>
        <begin position="8"/>
        <end position="24"/>
    </location>
</feature>
<feature type="domain" description="FHA" evidence="3">
    <location>
        <begin position="75"/>
        <end position="134"/>
    </location>
</feature>
<dbReference type="EMBL" id="JACCBJ010000001">
    <property type="protein sequence ID" value="NYD73171.1"/>
    <property type="molecule type" value="Genomic_DNA"/>
</dbReference>
<sequence>MDDRGFIVPPPGLIPSRPPEPTPTPAAERIEAVAPGRALPAFTPPAGPNGPAAPARPVWRLVLPGGRVVPLTRAVLLGRNPTRGAHAGDAEPIALDDPTSTVSKTHALLVVEGDTLTVTDLHSTNGVVVAGARAEPGEPAVVPDGAELLLGDLSIRAQFA</sequence>